<comment type="similarity">
    <text evidence="1">Belongs to the short-chain dehydrogenases/reductases (SDR) family.</text>
</comment>
<name>A0ABN1GC35_9ACTN</name>
<dbReference type="InterPro" id="IPR002347">
    <property type="entry name" value="SDR_fam"/>
</dbReference>
<comment type="caution">
    <text evidence="2">The sequence shown here is derived from an EMBL/GenBank/DDBJ whole genome shotgun (WGS) entry which is preliminary data.</text>
</comment>
<sequence length="254" mass="26475">MKFAPGRTAIVTGAGVGIGKAIARRLTDEGVRLVLADIDGDLVEKVAADLPITPLVFVGDLSVRENATRLIATCRDGYGRVDILVNNAGGGVIRPTLSHTEETLRATIDRNLWTTIYCSLEALPLMKAAGYGRIINMGADSVRNGLDWHAIYNAAKGGVHGLTTGWAREFASDGITVNAIAPSATRTEAYDAFETAAATDPAMRATLDAVLAVIPAGRAGTVEEIAALTAYLASDESGFTTGQVLSINGGSTML</sequence>
<accession>A0ABN1GC35</accession>
<dbReference type="PRINTS" id="PR00080">
    <property type="entry name" value="SDRFAMILY"/>
</dbReference>
<dbReference type="InterPro" id="IPR036291">
    <property type="entry name" value="NAD(P)-bd_dom_sf"/>
</dbReference>
<organism evidence="2 3">
    <name type="scientific">Sporichthya brevicatena</name>
    <dbReference type="NCBI Taxonomy" id="171442"/>
    <lineage>
        <taxon>Bacteria</taxon>
        <taxon>Bacillati</taxon>
        <taxon>Actinomycetota</taxon>
        <taxon>Actinomycetes</taxon>
        <taxon>Sporichthyales</taxon>
        <taxon>Sporichthyaceae</taxon>
        <taxon>Sporichthya</taxon>
    </lineage>
</organism>
<reference evidence="2 3" key="1">
    <citation type="journal article" date="2019" name="Int. J. Syst. Evol. Microbiol.">
        <title>The Global Catalogue of Microorganisms (GCM) 10K type strain sequencing project: providing services to taxonomists for standard genome sequencing and annotation.</title>
        <authorList>
            <consortium name="The Broad Institute Genomics Platform"/>
            <consortium name="The Broad Institute Genome Sequencing Center for Infectious Disease"/>
            <person name="Wu L."/>
            <person name="Ma J."/>
        </authorList>
    </citation>
    <scope>NUCLEOTIDE SEQUENCE [LARGE SCALE GENOMIC DNA]</scope>
    <source>
        <strain evidence="2 3">JCM 10671</strain>
    </source>
</reference>
<dbReference type="Proteomes" id="UP001500957">
    <property type="component" value="Unassembled WGS sequence"/>
</dbReference>
<proteinExistence type="inferred from homology"/>
<evidence type="ECO:0000313" key="3">
    <source>
        <dbReference type="Proteomes" id="UP001500957"/>
    </source>
</evidence>
<dbReference type="Gene3D" id="3.40.50.720">
    <property type="entry name" value="NAD(P)-binding Rossmann-like Domain"/>
    <property type="match status" value="1"/>
</dbReference>
<dbReference type="SUPFAM" id="SSF51735">
    <property type="entry name" value="NAD(P)-binding Rossmann-fold domains"/>
    <property type="match status" value="1"/>
</dbReference>
<evidence type="ECO:0000256" key="1">
    <source>
        <dbReference type="ARBA" id="ARBA00006484"/>
    </source>
</evidence>
<dbReference type="Pfam" id="PF13561">
    <property type="entry name" value="adh_short_C2"/>
    <property type="match status" value="1"/>
</dbReference>
<protein>
    <submittedName>
        <fullName evidence="2">Glucose 1-dehydrogenase</fullName>
    </submittedName>
</protein>
<dbReference type="InterPro" id="IPR020904">
    <property type="entry name" value="Sc_DH/Rdtase_CS"/>
</dbReference>
<dbReference type="InterPro" id="IPR050259">
    <property type="entry name" value="SDR"/>
</dbReference>
<dbReference type="PANTHER" id="PTHR42879">
    <property type="entry name" value="3-OXOACYL-(ACYL-CARRIER-PROTEIN) REDUCTASE"/>
    <property type="match status" value="1"/>
</dbReference>
<dbReference type="EMBL" id="BAAAHE010000007">
    <property type="protein sequence ID" value="GAA0608325.1"/>
    <property type="molecule type" value="Genomic_DNA"/>
</dbReference>
<keyword evidence="3" id="KW-1185">Reference proteome</keyword>
<dbReference type="RefSeq" id="WP_344601819.1">
    <property type="nucleotide sequence ID" value="NZ_BAAAHE010000007.1"/>
</dbReference>
<dbReference type="PRINTS" id="PR00081">
    <property type="entry name" value="GDHRDH"/>
</dbReference>
<gene>
    <name evidence="2" type="ORF">GCM10009547_07850</name>
</gene>
<dbReference type="PROSITE" id="PS00061">
    <property type="entry name" value="ADH_SHORT"/>
    <property type="match status" value="1"/>
</dbReference>
<evidence type="ECO:0000313" key="2">
    <source>
        <dbReference type="EMBL" id="GAA0608325.1"/>
    </source>
</evidence>